<dbReference type="EMBL" id="JAJHVV010000006">
    <property type="protein sequence ID" value="MCK6263929.1"/>
    <property type="molecule type" value="Genomic_DNA"/>
</dbReference>
<dbReference type="Proteomes" id="UP001139559">
    <property type="component" value="Unassembled WGS sequence"/>
</dbReference>
<name>A0A9X2BHI5_9VIBR</name>
<evidence type="ECO:0000256" key="1">
    <source>
        <dbReference type="SAM" id="MobiDB-lite"/>
    </source>
</evidence>
<dbReference type="RefSeq" id="WP_248009008.1">
    <property type="nucleotide sequence ID" value="NZ_JAJHVV010000006.1"/>
</dbReference>
<proteinExistence type="predicted"/>
<keyword evidence="3" id="KW-1185">Reference proteome</keyword>
<organism evidence="2 3">
    <name type="scientific">Vibrio amylolyticus</name>
    <dbReference type="NCBI Taxonomy" id="2847292"/>
    <lineage>
        <taxon>Bacteria</taxon>
        <taxon>Pseudomonadati</taxon>
        <taxon>Pseudomonadota</taxon>
        <taxon>Gammaproteobacteria</taxon>
        <taxon>Vibrionales</taxon>
        <taxon>Vibrionaceae</taxon>
        <taxon>Vibrio</taxon>
    </lineage>
</organism>
<protein>
    <submittedName>
        <fullName evidence="2">Uncharacterized protein</fullName>
    </submittedName>
</protein>
<dbReference type="AlphaFoldDB" id="A0A9X2BHI5"/>
<comment type="caution">
    <text evidence="2">The sequence shown here is derived from an EMBL/GenBank/DDBJ whole genome shotgun (WGS) entry which is preliminary data.</text>
</comment>
<sequence length="612" mass="71197">MIVIVLKDTGVNLNNDSDNIRVLDYLISEFDYLNAKDYEERRNLRNLIAEVMNSEDLIERDVKGLYELELSQITGARRLIDPVLITVSNRGLVESFLLNSKAKHKYTSLVISHAKEDTEKILRNKEILDEEIELLSKFMFAGLDNRRKVMFIIRHLDKLRFETHIIVPRYSCLDNRNYNPLPPVVNTNNAISCMQSIINLKYKLADPDSCERKRYFEKVSKYDKNSKLKNRIIKDLEKIIGRDNVTASSSIIKYLSSDEFMDKYKYELDYNGDGFVRLKSDKGKVILLRGWAFITGFSPGSAEKSVIDKCIGDAIKERRLLMRLIDDFAEYCNIQADYNARFRTKYKGYIEEQRKIISPIQLIDNLVRLTPSISTELDLFRNIINENGLLDCTVEEHVHMLNRCSVLLECEVDSLAEHDLLMLFVTENLYIDHRRLINERFRTTVEPNHNSSFSRNRGAETRISKTTTNATSAEKDDKRASQSKQNSAERSNLIAESIIRFKKTIKRVRSRLFNITRWIFKIITLLERHVDIQRKRDKRNEFDFGTLRPSIERNRKVSQLFKQIGNGSDIGGVGDASSPLYRVKSVSEQLRKYCSAAIKRKRAVERDKSEPR</sequence>
<accession>A0A9X2BHI5</accession>
<evidence type="ECO:0000313" key="3">
    <source>
        <dbReference type="Proteomes" id="UP001139559"/>
    </source>
</evidence>
<feature type="region of interest" description="Disordered" evidence="1">
    <location>
        <begin position="447"/>
        <end position="488"/>
    </location>
</feature>
<evidence type="ECO:0000313" key="2">
    <source>
        <dbReference type="EMBL" id="MCK6263929.1"/>
    </source>
</evidence>
<gene>
    <name evidence="2" type="ORF">KP803_11675</name>
</gene>
<reference evidence="2" key="1">
    <citation type="submission" date="2021-11" db="EMBL/GenBank/DDBJ databases">
        <title>Vibrio ZSDE26 sp. nov. and Vibrio ZSDZ34 sp. nov., isolated from coastal seawater in Qingdao.</title>
        <authorList>
            <person name="Zhang P."/>
        </authorList>
    </citation>
    <scope>NUCLEOTIDE SEQUENCE</scope>
    <source>
        <strain evidence="2">ZSDE26</strain>
    </source>
</reference>